<evidence type="ECO:0000256" key="2">
    <source>
        <dbReference type="ARBA" id="ARBA00022642"/>
    </source>
</evidence>
<keyword evidence="5 6" id="KW-0520">NAD</keyword>
<dbReference type="Proteomes" id="UP000198723">
    <property type="component" value="Unassembled WGS sequence"/>
</dbReference>
<dbReference type="Pfam" id="PF01958">
    <property type="entry name" value="Asp_DH_C"/>
    <property type="match status" value="1"/>
</dbReference>
<dbReference type="Pfam" id="PF03447">
    <property type="entry name" value="NAD_binding_3"/>
    <property type="match status" value="1"/>
</dbReference>
<evidence type="ECO:0000256" key="5">
    <source>
        <dbReference type="ARBA" id="ARBA00023027"/>
    </source>
</evidence>
<organism evidence="9 10">
    <name type="scientific">Rhizobium aethiopicum</name>
    <dbReference type="NCBI Taxonomy" id="1138170"/>
    <lineage>
        <taxon>Bacteria</taxon>
        <taxon>Pseudomonadati</taxon>
        <taxon>Pseudomonadota</taxon>
        <taxon>Alphaproteobacteria</taxon>
        <taxon>Hyphomicrobiales</taxon>
        <taxon>Rhizobiaceae</taxon>
        <taxon>Rhizobium/Agrobacterium group</taxon>
        <taxon>Rhizobium</taxon>
    </lineage>
</organism>
<dbReference type="HAMAP" id="MF_01265">
    <property type="entry name" value="NadX"/>
    <property type="match status" value="1"/>
</dbReference>
<dbReference type="RefSeq" id="WP_092750399.1">
    <property type="nucleotide sequence ID" value="NZ_FMAJ01000005.1"/>
</dbReference>
<keyword evidence="2 6" id="KW-0662">Pyridine nucleotide biosynthesis</keyword>
<dbReference type="InterPro" id="IPR020626">
    <property type="entry name" value="Asp_DH_prok"/>
</dbReference>
<dbReference type="GO" id="GO:0051287">
    <property type="term" value="F:NAD binding"/>
    <property type="evidence" value="ECO:0007669"/>
    <property type="project" value="UniProtKB-UniRule"/>
</dbReference>
<dbReference type="UniPathway" id="UPA00253">
    <property type="reaction ID" value="UER00456"/>
</dbReference>
<dbReference type="AlphaFoldDB" id="A0A1C3Y2D9"/>
<dbReference type="InterPro" id="IPR036291">
    <property type="entry name" value="NAD(P)-bd_dom_sf"/>
</dbReference>
<feature type="domain" description="Aspartate/homoserine dehydrogenase NAD-binding" evidence="8">
    <location>
        <begin position="12"/>
        <end position="122"/>
    </location>
</feature>
<feature type="domain" description="Aspartate dehydrogenase" evidence="7">
    <location>
        <begin position="170"/>
        <end position="256"/>
    </location>
</feature>
<evidence type="ECO:0000256" key="6">
    <source>
        <dbReference type="HAMAP-Rule" id="MF_01265"/>
    </source>
</evidence>
<comment type="catalytic activity">
    <reaction evidence="6">
        <text>L-aspartate + NADP(+) + H2O = oxaloacetate + NH4(+) + NADPH + H(+)</text>
        <dbReference type="Rhea" id="RHEA:11784"/>
        <dbReference type="ChEBI" id="CHEBI:15377"/>
        <dbReference type="ChEBI" id="CHEBI:15378"/>
        <dbReference type="ChEBI" id="CHEBI:16452"/>
        <dbReference type="ChEBI" id="CHEBI:28938"/>
        <dbReference type="ChEBI" id="CHEBI:29991"/>
        <dbReference type="ChEBI" id="CHEBI:57783"/>
        <dbReference type="ChEBI" id="CHEBI:58349"/>
        <dbReference type="EC" id="1.4.1.21"/>
    </reaction>
</comment>
<dbReference type="Gene3D" id="3.30.360.10">
    <property type="entry name" value="Dihydrodipicolinate Reductase, domain 2"/>
    <property type="match status" value="1"/>
</dbReference>
<dbReference type="NCBIfam" id="NF009827">
    <property type="entry name" value="PRK13303.1-2"/>
    <property type="match status" value="1"/>
</dbReference>
<evidence type="ECO:0000313" key="9">
    <source>
        <dbReference type="EMBL" id="SCB58609.1"/>
    </source>
</evidence>
<comment type="similarity">
    <text evidence="1 6">Belongs to the L-aspartate dehydrogenase family.</text>
</comment>
<dbReference type="EMBL" id="FMAJ01000005">
    <property type="protein sequence ID" value="SCB58609.1"/>
    <property type="molecule type" value="Genomic_DNA"/>
</dbReference>
<accession>A0A1C3Y2D9</accession>
<protein>
    <recommendedName>
        <fullName evidence="6">L-aspartate dehydrogenase</fullName>
        <ecNumber evidence="6">1.4.1.21</ecNumber>
    </recommendedName>
</protein>
<feature type="binding site" evidence="6">
    <location>
        <position position="192"/>
    </location>
    <ligand>
        <name>NAD(+)</name>
        <dbReference type="ChEBI" id="CHEBI:57540"/>
    </ligand>
</feature>
<comment type="pathway">
    <text evidence="6">Cofactor biosynthesis; NAD(+) biosynthesis; iminoaspartate from L-aspartate (dehydrogenase route): step 1/1.</text>
</comment>
<evidence type="ECO:0000256" key="3">
    <source>
        <dbReference type="ARBA" id="ARBA00022857"/>
    </source>
</evidence>
<proteinExistence type="inferred from homology"/>
<dbReference type="GO" id="GO:0016639">
    <property type="term" value="F:oxidoreductase activity, acting on the CH-NH2 group of donors, NAD or NADP as acceptor"/>
    <property type="evidence" value="ECO:0007669"/>
    <property type="project" value="UniProtKB-UniRule"/>
</dbReference>
<dbReference type="SUPFAM" id="SSF51735">
    <property type="entry name" value="NAD(P)-binding Rossmann-fold domains"/>
    <property type="match status" value="1"/>
</dbReference>
<evidence type="ECO:0000259" key="7">
    <source>
        <dbReference type="Pfam" id="PF01958"/>
    </source>
</evidence>
<dbReference type="STRING" id="1138170.GA0061105_10576"/>
<dbReference type="Gene3D" id="3.40.50.720">
    <property type="entry name" value="NAD(P)-binding Rossmann-like Domain"/>
    <property type="match status" value="1"/>
</dbReference>
<dbReference type="InterPro" id="IPR011182">
    <property type="entry name" value="L-Asp_DH"/>
</dbReference>
<dbReference type="InterPro" id="IPR002811">
    <property type="entry name" value="Asp_DH"/>
</dbReference>
<dbReference type="InterPro" id="IPR005106">
    <property type="entry name" value="Asp/hSer_DH_NAD-bd"/>
</dbReference>
<evidence type="ECO:0000313" key="10">
    <source>
        <dbReference type="Proteomes" id="UP000198723"/>
    </source>
</evidence>
<dbReference type="GO" id="GO:0050661">
    <property type="term" value="F:NADP binding"/>
    <property type="evidence" value="ECO:0007669"/>
    <property type="project" value="UniProtKB-UniRule"/>
</dbReference>
<reference evidence="9 10" key="1">
    <citation type="submission" date="2016-08" db="EMBL/GenBank/DDBJ databases">
        <authorList>
            <person name="Seilhamer J.J."/>
        </authorList>
    </citation>
    <scope>NUCLEOTIDE SEQUENCE [LARGE SCALE GENOMIC DNA]</scope>
    <source>
        <strain evidence="9 10">HBR26</strain>
    </source>
</reference>
<gene>
    <name evidence="6" type="primary">nadX</name>
    <name evidence="9" type="ORF">GA0061105_10576</name>
</gene>
<sequence length="269" mass="28487">MPKDPQKIAIIGFGAMARSLQASLTKTQSRLAIRATLLPREFHASAELPDSIHLCGTVEELIEWAPSLVVECASHEAVRHAVPELLRAGIDVVVVSVGSLSDGALLADLEKAAQSGKSRLTVASGAIGGLDVLRSAKSAGLDTVIYTGSKPPAAWKGTPADDEFLLSDLRERTVIFEGTALDASTLYPKNANVTAAVALAGIGFERTKVTLIADPTSTSNTHQVEAGGAFGRFSILLENRPLPDNPKTSWLAALSIEQCITRHFQNIEL</sequence>
<feature type="active site" evidence="6">
    <location>
        <position position="222"/>
    </location>
</feature>
<dbReference type="NCBIfam" id="NF009829">
    <property type="entry name" value="PRK13303.1-4"/>
    <property type="match status" value="1"/>
</dbReference>
<dbReference type="PIRSF" id="PIRSF005227">
    <property type="entry name" value="Asp_dh_NAD_syn"/>
    <property type="match status" value="1"/>
</dbReference>
<evidence type="ECO:0000259" key="8">
    <source>
        <dbReference type="Pfam" id="PF03447"/>
    </source>
</evidence>
<evidence type="ECO:0000256" key="4">
    <source>
        <dbReference type="ARBA" id="ARBA00023002"/>
    </source>
</evidence>
<name>A0A1C3Y2D9_9HYPH</name>
<dbReference type="GO" id="GO:0033735">
    <property type="term" value="F:aspartate dehydrogenase [NAD(P)+] activity"/>
    <property type="evidence" value="ECO:0007669"/>
    <property type="project" value="UniProtKB-EC"/>
</dbReference>
<dbReference type="EC" id="1.4.1.21" evidence="6"/>
<dbReference type="GO" id="GO:0009435">
    <property type="term" value="P:NAD+ biosynthetic process"/>
    <property type="evidence" value="ECO:0007669"/>
    <property type="project" value="UniProtKB-UniRule"/>
</dbReference>
<comment type="function">
    <text evidence="6">Specifically catalyzes the NAD or NADP-dependent dehydrogenation of L-aspartate to iminoaspartate.</text>
</comment>
<evidence type="ECO:0000256" key="1">
    <source>
        <dbReference type="ARBA" id="ARBA00008331"/>
    </source>
</evidence>
<dbReference type="NCBIfam" id="NF009828">
    <property type="entry name" value="PRK13303.1-3"/>
    <property type="match status" value="1"/>
</dbReference>
<keyword evidence="3 6" id="KW-0521">NADP</keyword>
<dbReference type="SUPFAM" id="SSF55347">
    <property type="entry name" value="Glyceraldehyde-3-phosphate dehydrogenase-like, C-terminal domain"/>
    <property type="match status" value="1"/>
</dbReference>
<dbReference type="PANTHER" id="PTHR31873:SF6">
    <property type="entry name" value="ASPARTATE DEHYDROGENASE DOMAIN-CONTAINING PROTEIN"/>
    <property type="match status" value="1"/>
</dbReference>
<keyword evidence="4 6" id="KW-0560">Oxidoreductase</keyword>
<feature type="binding site" evidence="6">
    <location>
        <position position="126"/>
    </location>
    <ligand>
        <name>NAD(+)</name>
        <dbReference type="ChEBI" id="CHEBI:57540"/>
    </ligand>
</feature>
<dbReference type="PANTHER" id="PTHR31873">
    <property type="entry name" value="L-ASPARTATE DEHYDROGENASE-RELATED"/>
    <property type="match status" value="1"/>
</dbReference>
<comment type="catalytic activity">
    <reaction evidence="6">
        <text>L-aspartate + NAD(+) + H2O = oxaloacetate + NH4(+) + NADH + H(+)</text>
        <dbReference type="Rhea" id="RHEA:11788"/>
        <dbReference type="ChEBI" id="CHEBI:15377"/>
        <dbReference type="ChEBI" id="CHEBI:15378"/>
        <dbReference type="ChEBI" id="CHEBI:16452"/>
        <dbReference type="ChEBI" id="CHEBI:28938"/>
        <dbReference type="ChEBI" id="CHEBI:29991"/>
        <dbReference type="ChEBI" id="CHEBI:57540"/>
        <dbReference type="ChEBI" id="CHEBI:57945"/>
        <dbReference type="EC" id="1.4.1.21"/>
    </reaction>
</comment>
<comment type="miscellaneous">
    <text evidence="6">The iminoaspartate product is unstable in aqueous solution and can decompose to oxaloacetate and ammonia.</text>
</comment>